<sequence>MFTSISDSLAKTEAVFERLRERAEQRPPELRREWFDQALFKTRSNQVSAYLDEAEANARRLAELPPDSPVFSLMNDIVQEQLTALVQALYRG</sequence>
<name>A0A432WU09_9GAMM</name>
<dbReference type="OrthoDB" id="6401135at2"/>
<dbReference type="InterPro" id="IPR010890">
    <property type="entry name" value="PriC"/>
</dbReference>
<keyword evidence="2" id="KW-1185">Reference proteome</keyword>
<evidence type="ECO:0000313" key="2">
    <source>
        <dbReference type="Proteomes" id="UP000286934"/>
    </source>
</evidence>
<reference evidence="2" key="1">
    <citation type="journal article" date="2018" name="Front. Microbiol.">
        <title>Genome-Based Analysis Reveals the Taxonomy and Diversity of the Family Idiomarinaceae.</title>
        <authorList>
            <person name="Liu Y."/>
            <person name="Lai Q."/>
            <person name="Shao Z."/>
        </authorList>
    </citation>
    <scope>NUCLEOTIDE SEQUENCE [LARGE SCALE GENOMIC DNA]</scope>
    <source>
        <strain evidence="2">AIS</strain>
    </source>
</reference>
<dbReference type="AlphaFoldDB" id="A0A432WU09"/>
<protein>
    <recommendedName>
        <fullName evidence="3">Primosomal replication protein N</fullName>
    </recommendedName>
</protein>
<dbReference type="Gene3D" id="1.20.1270.340">
    <property type="match status" value="1"/>
</dbReference>
<evidence type="ECO:0000313" key="1">
    <source>
        <dbReference type="EMBL" id="RUO37253.1"/>
    </source>
</evidence>
<comment type="caution">
    <text evidence="1">The sequence shown here is derived from an EMBL/GenBank/DDBJ whole genome shotgun (WGS) entry which is preliminary data.</text>
</comment>
<organism evidence="1 2">
    <name type="scientific">Aliidiomarina shirensis</name>
    <dbReference type="NCBI Taxonomy" id="1048642"/>
    <lineage>
        <taxon>Bacteria</taxon>
        <taxon>Pseudomonadati</taxon>
        <taxon>Pseudomonadota</taxon>
        <taxon>Gammaproteobacteria</taxon>
        <taxon>Alteromonadales</taxon>
        <taxon>Idiomarinaceae</taxon>
        <taxon>Aliidiomarina</taxon>
    </lineage>
</organism>
<accession>A0A432WU09</accession>
<dbReference type="InterPro" id="IPR038338">
    <property type="entry name" value="PriC_sf"/>
</dbReference>
<dbReference type="RefSeq" id="WP_126806342.1">
    <property type="nucleotide sequence ID" value="NZ_PIPP01000002.1"/>
</dbReference>
<proteinExistence type="predicted"/>
<dbReference type="EMBL" id="PIPP01000002">
    <property type="protein sequence ID" value="RUO37253.1"/>
    <property type="molecule type" value="Genomic_DNA"/>
</dbReference>
<gene>
    <name evidence="1" type="ORF">CWE13_04620</name>
</gene>
<dbReference type="Proteomes" id="UP000286934">
    <property type="component" value="Unassembled WGS sequence"/>
</dbReference>
<dbReference type="Pfam" id="PF07445">
    <property type="entry name" value="PriC"/>
    <property type="match status" value="1"/>
</dbReference>
<evidence type="ECO:0008006" key="3">
    <source>
        <dbReference type="Google" id="ProtNLM"/>
    </source>
</evidence>